<dbReference type="Pfam" id="PF00076">
    <property type="entry name" value="RRM_1"/>
    <property type="match status" value="3"/>
</dbReference>
<dbReference type="InterPro" id="IPR000504">
    <property type="entry name" value="RRM_dom"/>
</dbReference>
<keyword evidence="1" id="KW-0677">Repeat</keyword>
<dbReference type="EMBL" id="CAJNOG010002599">
    <property type="protein sequence ID" value="CAF1511365.1"/>
    <property type="molecule type" value="Genomic_DNA"/>
</dbReference>
<evidence type="ECO:0000313" key="6">
    <source>
        <dbReference type="EMBL" id="CAF1511365.1"/>
    </source>
</evidence>
<feature type="region of interest" description="Disordered" evidence="4">
    <location>
        <begin position="364"/>
        <end position="400"/>
    </location>
</feature>
<feature type="compositionally biased region" description="Basic and acidic residues" evidence="4">
    <location>
        <begin position="366"/>
        <end position="376"/>
    </location>
</feature>
<dbReference type="GO" id="GO:0003723">
    <property type="term" value="F:RNA binding"/>
    <property type="evidence" value="ECO:0007669"/>
    <property type="project" value="UniProtKB-UniRule"/>
</dbReference>
<dbReference type="Proteomes" id="UP000663845">
    <property type="component" value="Unassembled WGS sequence"/>
</dbReference>
<name>A0A815TYX1_9BILA</name>
<evidence type="ECO:0000256" key="4">
    <source>
        <dbReference type="SAM" id="MobiDB-lite"/>
    </source>
</evidence>
<reference evidence="6" key="1">
    <citation type="submission" date="2021-02" db="EMBL/GenBank/DDBJ databases">
        <authorList>
            <person name="Nowell W R."/>
        </authorList>
    </citation>
    <scope>NUCLEOTIDE SEQUENCE</scope>
</reference>
<accession>A0A815TYX1</accession>
<gene>
    <name evidence="6" type="ORF">JYZ213_LOCUS44050</name>
</gene>
<dbReference type="CDD" id="cd12254">
    <property type="entry name" value="RRM_hnRNPH_ESRPs_RBM12_like"/>
    <property type="match status" value="2"/>
</dbReference>
<proteinExistence type="predicted"/>
<protein>
    <recommendedName>
        <fullName evidence="5">RRM domain-containing protein</fullName>
    </recommendedName>
</protein>
<feature type="domain" description="RRM" evidence="5">
    <location>
        <begin position="108"/>
        <end position="186"/>
    </location>
</feature>
<dbReference type="InterPro" id="IPR050666">
    <property type="entry name" value="ESRP"/>
</dbReference>
<feature type="region of interest" description="Disordered" evidence="4">
    <location>
        <begin position="206"/>
        <end position="289"/>
    </location>
</feature>
<dbReference type="SMART" id="SM00360">
    <property type="entry name" value="RRM"/>
    <property type="match status" value="3"/>
</dbReference>
<evidence type="ECO:0000313" key="7">
    <source>
        <dbReference type="Proteomes" id="UP000663845"/>
    </source>
</evidence>
<evidence type="ECO:0000256" key="3">
    <source>
        <dbReference type="PROSITE-ProRule" id="PRU00176"/>
    </source>
</evidence>
<dbReference type="Gene3D" id="3.30.70.330">
    <property type="match status" value="3"/>
</dbReference>
<keyword evidence="2 3" id="KW-0694">RNA-binding</keyword>
<feature type="compositionally biased region" description="Basic residues" evidence="4">
    <location>
        <begin position="269"/>
        <end position="281"/>
    </location>
</feature>
<organism evidence="6 7">
    <name type="scientific">Adineta steineri</name>
    <dbReference type="NCBI Taxonomy" id="433720"/>
    <lineage>
        <taxon>Eukaryota</taxon>
        <taxon>Metazoa</taxon>
        <taxon>Spiralia</taxon>
        <taxon>Gnathifera</taxon>
        <taxon>Rotifera</taxon>
        <taxon>Eurotatoria</taxon>
        <taxon>Bdelloidea</taxon>
        <taxon>Adinetida</taxon>
        <taxon>Adinetidae</taxon>
        <taxon>Adineta</taxon>
    </lineage>
</organism>
<feature type="compositionally biased region" description="Basic residues" evidence="4">
    <location>
        <begin position="242"/>
        <end position="261"/>
    </location>
</feature>
<comment type="caution">
    <text evidence="6">The sequence shown here is derived from an EMBL/GenBank/DDBJ whole genome shotgun (WGS) entry which is preliminary data.</text>
</comment>
<dbReference type="PANTHER" id="PTHR13976">
    <property type="entry name" value="HETEROGENEOUS NUCLEAR RIBONUCLEOPROTEIN-RELATED"/>
    <property type="match status" value="1"/>
</dbReference>
<evidence type="ECO:0000256" key="2">
    <source>
        <dbReference type="ARBA" id="ARBA00022884"/>
    </source>
</evidence>
<dbReference type="InterPro" id="IPR012677">
    <property type="entry name" value="Nucleotide-bd_a/b_plait_sf"/>
</dbReference>
<dbReference type="SUPFAM" id="SSF54928">
    <property type="entry name" value="RNA-binding domain, RBD"/>
    <property type="match status" value="2"/>
</dbReference>
<evidence type="ECO:0000256" key="1">
    <source>
        <dbReference type="ARBA" id="ARBA00022737"/>
    </source>
</evidence>
<evidence type="ECO:0000259" key="5">
    <source>
        <dbReference type="PROSITE" id="PS50102"/>
    </source>
</evidence>
<dbReference type="InterPro" id="IPR035979">
    <property type="entry name" value="RBD_domain_sf"/>
</dbReference>
<feature type="domain" description="RRM" evidence="5">
    <location>
        <begin position="290"/>
        <end position="367"/>
    </location>
</feature>
<sequence>MSRDRSHSRLSHDHDYLIKLRGIPYSSTKDDIKDFLSPCRIITIHLFNENDNSSGECLVDLESENDVKDALKKSNEYMGSRYIEVFRASYYEYKFYIKHKGVISWREPVIHMNGLPYTCTMGDVQTFFKDIVIARNGIYITRDMSDNALGGGYVAFVSMDNAYKAIDMYNQKNIQHRYIELKPSTYDEAKKTIMNDAYLNGKQFAGEKEDETTTTNNNHNGTKKQSRSNRQSRSNSRDKVYRRQPIKRRRSRSRSPRPQLRRSRDNFRRRSRSRSPVRRSSVRSNQNGEYLIKMRGMPYTVVENDIREFFPSTCQPVRIEIMQDRRLNRPNGDGHVYFNTKDEVNEAIKCDRKFMGNRYVELYSDSPRHSSSDRRRNSSAHNSQHVSRSRSKTKTNDRSRSRSINFSLLINYLI</sequence>
<dbReference type="AlphaFoldDB" id="A0A815TYX1"/>
<dbReference type="PROSITE" id="PS50102">
    <property type="entry name" value="RRM"/>
    <property type="match status" value="2"/>
</dbReference>